<keyword evidence="10" id="KW-1185">Reference proteome</keyword>
<dbReference type="SMART" id="SM00487">
    <property type="entry name" value="DEXDc"/>
    <property type="match status" value="1"/>
</dbReference>
<evidence type="ECO:0000259" key="8">
    <source>
        <dbReference type="PROSITE" id="PS51194"/>
    </source>
</evidence>
<feature type="domain" description="Helicase ATP-binding" evidence="7">
    <location>
        <begin position="39"/>
        <end position="234"/>
    </location>
</feature>
<dbReference type="PROSITE" id="PS51194">
    <property type="entry name" value="HELICASE_CTER"/>
    <property type="match status" value="1"/>
</dbReference>
<evidence type="ECO:0000256" key="6">
    <source>
        <dbReference type="SAM" id="MobiDB-lite"/>
    </source>
</evidence>
<proteinExistence type="inferred from homology"/>
<dbReference type="PANTHER" id="PTHR13710">
    <property type="entry name" value="DNA HELICASE RECQ FAMILY MEMBER"/>
    <property type="match status" value="1"/>
</dbReference>
<protein>
    <recommendedName>
        <fullName evidence="5">DNA 3'-5' helicase</fullName>
        <ecNumber evidence="5">5.6.2.4</ecNumber>
    </recommendedName>
</protein>
<dbReference type="OrthoDB" id="3260945at2759"/>
<evidence type="ECO:0000256" key="3">
    <source>
        <dbReference type="ARBA" id="ARBA00022840"/>
    </source>
</evidence>
<comment type="similarity">
    <text evidence="1">Belongs to the helicase family. RecQ subfamily.</text>
</comment>
<organism evidence="9 10">
    <name type="scientific">Dendrothele bispora (strain CBS 962.96)</name>
    <dbReference type="NCBI Taxonomy" id="1314807"/>
    <lineage>
        <taxon>Eukaryota</taxon>
        <taxon>Fungi</taxon>
        <taxon>Dikarya</taxon>
        <taxon>Basidiomycota</taxon>
        <taxon>Agaricomycotina</taxon>
        <taxon>Agaricomycetes</taxon>
        <taxon>Agaricomycetidae</taxon>
        <taxon>Agaricales</taxon>
        <taxon>Agaricales incertae sedis</taxon>
        <taxon>Dendrothele</taxon>
    </lineage>
</organism>
<dbReference type="GO" id="GO:0005634">
    <property type="term" value="C:nucleus"/>
    <property type="evidence" value="ECO:0007669"/>
    <property type="project" value="TreeGrafter"/>
</dbReference>
<evidence type="ECO:0000256" key="1">
    <source>
        <dbReference type="ARBA" id="ARBA00005446"/>
    </source>
</evidence>
<dbReference type="InterPro" id="IPR011545">
    <property type="entry name" value="DEAD/DEAH_box_helicase_dom"/>
</dbReference>
<evidence type="ECO:0000259" key="7">
    <source>
        <dbReference type="PROSITE" id="PS51192"/>
    </source>
</evidence>
<keyword evidence="2" id="KW-0547">Nucleotide-binding</keyword>
<dbReference type="GO" id="GO:0005524">
    <property type="term" value="F:ATP binding"/>
    <property type="evidence" value="ECO:0007669"/>
    <property type="project" value="UniProtKB-KW"/>
</dbReference>
<dbReference type="Proteomes" id="UP000297245">
    <property type="component" value="Unassembled WGS sequence"/>
</dbReference>
<dbReference type="Gene3D" id="3.40.50.300">
    <property type="entry name" value="P-loop containing nucleotide triphosphate hydrolases"/>
    <property type="match status" value="2"/>
</dbReference>
<keyword evidence="9" id="KW-0378">Hydrolase</keyword>
<dbReference type="EMBL" id="ML179831">
    <property type="protein sequence ID" value="THU81188.1"/>
    <property type="molecule type" value="Genomic_DNA"/>
</dbReference>
<dbReference type="GO" id="GO:0016787">
    <property type="term" value="F:hydrolase activity"/>
    <property type="evidence" value="ECO:0007669"/>
    <property type="project" value="UniProtKB-KW"/>
</dbReference>
<dbReference type="GO" id="GO:0005694">
    <property type="term" value="C:chromosome"/>
    <property type="evidence" value="ECO:0007669"/>
    <property type="project" value="TreeGrafter"/>
</dbReference>
<dbReference type="SUPFAM" id="SSF52540">
    <property type="entry name" value="P-loop containing nucleoside triphosphate hydrolases"/>
    <property type="match status" value="1"/>
</dbReference>
<feature type="region of interest" description="Disordered" evidence="6">
    <location>
        <begin position="641"/>
        <end position="675"/>
    </location>
</feature>
<feature type="region of interest" description="Disordered" evidence="6">
    <location>
        <begin position="601"/>
        <end position="625"/>
    </location>
</feature>
<dbReference type="EC" id="5.6.2.4" evidence="5"/>
<evidence type="ECO:0000313" key="10">
    <source>
        <dbReference type="Proteomes" id="UP000297245"/>
    </source>
</evidence>
<dbReference type="GO" id="GO:0003676">
    <property type="term" value="F:nucleic acid binding"/>
    <property type="evidence" value="ECO:0007669"/>
    <property type="project" value="InterPro"/>
</dbReference>
<evidence type="ECO:0000313" key="9">
    <source>
        <dbReference type="EMBL" id="THU81188.1"/>
    </source>
</evidence>
<dbReference type="GO" id="GO:0043138">
    <property type="term" value="F:3'-5' DNA helicase activity"/>
    <property type="evidence" value="ECO:0007669"/>
    <property type="project" value="UniProtKB-EC"/>
</dbReference>
<dbReference type="InterPro" id="IPR027417">
    <property type="entry name" value="P-loop_NTPase"/>
</dbReference>
<sequence>MSSTAKWTDTEGINTLKKIVSRRIPQWPNGLYDFQLENIPRVLDGDKLLVFTATGDGKSSLYDVPLLVHLELAANPELYPPFPIRKNPIAVVVTPTKGLAESIIHEAKEFGLSGLSYCHERITEYTAKKINLAELICECKEWQLICVDPEHLATPKWQKILKSKVFLKNLLLFCIEEAHLIRSWGPGFRPHFESIGAIARGFIPEHVSIIGLSATCSPGTHTLAICHSLGMFSDSYHLIRRSNERINMQLIINTLKRKKGVSKFASILEYLRAGRKTIIHVNTIPEAYEIYEFLWSHIPSGTSPLHRMRMYHSLCTDEYNRETFKLVDTDPKLQVVIATVAFTQGINRKHILDSISFNFPTTLDEFWQAKGQAGRSPDVICRGIAIVPEKVIQNAKDFMRGENKKSKKKDAEDVVDMDQGKASFLAEELCLTGNINEYYGNPPLDQSRLDCRQANWKIYCALCCQRYKVQYNFMSPAITSISWLPLTITPPSKSSTPRKSRNSLGKDERTSMRLWMLDFRRMIWSEFEPVNPVLSHHPIAHFFSDSLIESILNNFLKIKHVDKLKLILEQHMWKYTDTKGDMLFRLIVDFQGKIHQRRTQECTRKNKQVGEDSSVNGDGDSGQEIEVGKILVDKPEESIPKVVSSVPRTRQARKPLQSMQEAAAEYGPARATRRR</sequence>
<feature type="compositionally biased region" description="Basic and acidic residues" evidence="6">
    <location>
        <begin position="601"/>
        <end position="610"/>
    </location>
</feature>
<dbReference type="GO" id="GO:0005737">
    <property type="term" value="C:cytoplasm"/>
    <property type="evidence" value="ECO:0007669"/>
    <property type="project" value="TreeGrafter"/>
</dbReference>
<evidence type="ECO:0000256" key="2">
    <source>
        <dbReference type="ARBA" id="ARBA00022741"/>
    </source>
</evidence>
<keyword evidence="3" id="KW-0067">ATP-binding</keyword>
<dbReference type="GO" id="GO:0009378">
    <property type="term" value="F:four-way junction helicase activity"/>
    <property type="evidence" value="ECO:0007669"/>
    <property type="project" value="TreeGrafter"/>
</dbReference>
<dbReference type="InterPro" id="IPR001650">
    <property type="entry name" value="Helicase_C-like"/>
</dbReference>
<dbReference type="Pfam" id="PF00271">
    <property type="entry name" value="Helicase_C"/>
    <property type="match status" value="1"/>
</dbReference>
<dbReference type="Pfam" id="PF00270">
    <property type="entry name" value="DEAD"/>
    <property type="match status" value="1"/>
</dbReference>
<dbReference type="PANTHER" id="PTHR13710:SF120">
    <property type="entry name" value="BIFUNCTIONAL 3'-5' EXONUCLEASE_ATP-DEPENDENT HELICASE WRN"/>
    <property type="match status" value="1"/>
</dbReference>
<comment type="catalytic activity">
    <reaction evidence="4">
        <text>Couples ATP hydrolysis with the unwinding of duplex DNA by translocating in the 3'-5' direction.</text>
        <dbReference type="EC" id="5.6.2.4"/>
    </reaction>
</comment>
<name>A0A4S8KZU9_DENBC</name>
<evidence type="ECO:0000256" key="4">
    <source>
        <dbReference type="ARBA" id="ARBA00034617"/>
    </source>
</evidence>
<dbReference type="GO" id="GO:0000724">
    <property type="term" value="P:double-strand break repair via homologous recombination"/>
    <property type="evidence" value="ECO:0007669"/>
    <property type="project" value="TreeGrafter"/>
</dbReference>
<gene>
    <name evidence="9" type="ORF">K435DRAFT_694091</name>
</gene>
<feature type="domain" description="Helicase C-terminal" evidence="8">
    <location>
        <begin position="263"/>
        <end position="415"/>
    </location>
</feature>
<dbReference type="InterPro" id="IPR014001">
    <property type="entry name" value="Helicase_ATP-bd"/>
</dbReference>
<dbReference type="AlphaFoldDB" id="A0A4S8KZU9"/>
<dbReference type="PROSITE" id="PS51192">
    <property type="entry name" value="HELICASE_ATP_BIND_1"/>
    <property type="match status" value="1"/>
</dbReference>
<evidence type="ECO:0000256" key="5">
    <source>
        <dbReference type="ARBA" id="ARBA00034808"/>
    </source>
</evidence>
<accession>A0A4S8KZU9</accession>
<reference evidence="9 10" key="1">
    <citation type="journal article" date="2019" name="Nat. Ecol. Evol.">
        <title>Megaphylogeny resolves global patterns of mushroom evolution.</title>
        <authorList>
            <person name="Varga T."/>
            <person name="Krizsan K."/>
            <person name="Foldi C."/>
            <person name="Dima B."/>
            <person name="Sanchez-Garcia M."/>
            <person name="Sanchez-Ramirez S."/>
            <person name="Szollosi G.J."/>
            <person name="Szarkandi J.G."/>
            <person name="Papp V."/>
            <person name="Albert L."/>
            <person name="Andreopoulos W."/>
            <person name="Angelini C."/>
            <person name="Antonin V."/>
            <person name="Barry K.W."/>
            <person name="Bougher N.L."/>
            <person name="Buchanan P."/>
            <person name="Buyck B."/>
            <person name="Bense V."/>
            <person name="Catcheside P."/>
            <person name="Chovatia M."/>
            <person name="Cooper J."/>
            <person name="Damon W."/>
            <person name="Desjardin D."/>
            <person name="Finy P."/>
            <person name="Geml J."/>
            <person name="Haridas S."/>
            <person name="Hughes K."/>
            <person name="Justo A."/>
            <person name="Karasinski D."/>
            <person name="Kautmanova I."/>
            <person name="Kiss B."/>
            <person name="Kocsube S."/>
            <person name="Kotiranta H."/>
            <person name="LaButti K.M."/>
            <person name="Lechner B.E."/>
            <person name="Liimatainen K."/>
            <person name="Lipzen A."/>
            <person name="Lukacs Z."/>
            <person name="Mihaltcheva S."/>
            <person name="Morgado L.N."/>
            <person name="Niskanen T."/>
            <person name="Noordeloos M.E."/>
            <person name="Ohm R.A."/>
            <person name="Ortiz-Santana B."/>
            <person name="Ovrebo C."/>
            <person name="Racz N."/>
            <person name="Riley R."/>
            <person name="Savchenko A."/>
            <person name="Shiryaev A."/>
            <person name="Soop K."/>
            <person name="Spirin V."/>
            <person name="Szebenyi C."/>
            <person name="Tomsovsky M."/>
            <person name="Tulloss R.E."/>
            <person name="Uehling J."/>
            <person name="Grigoriev I.V."/>
            <person name="Vagvolgyi C."/>
            <person name="Papp T."/>
            <person name="Martin F.M."/>
            <person name="Miettinen O."/>
            <person name="Hibbett D.S."/>
            <person name="Nagy L.G."/>
        </authorList>
    </citation>
    <scope>NUCLEOTIDE SEQUENCE [LARGE SCALE GENOMIC DNA]</scope>
    <source>
        <strain evidence="9 10">CBS 962.96</strain>
    </source>
</reference>